<dbReference type="Pfam" id="PF05199">
    <property type="entry name" value="GMC_oxred_C"/>
    <property type="match status" value="1"/>
</dbReference>
<dbReference type="EC" id="1.1.3.6" evidence="13"/>
<evidence type="ECO:0000313" key="18">
    <source>
        <dbReference type="EMBL" id="CAA9394250.1"/>
    </source>
</evidence>
<keyword evidence="7" id="KW-0443">Lipid metabolism</keyword>
<name>A0A6J4NQ41_9ACTN</name>
<keyword evidence="10" id="KW-0413">Isomerase</keyword>
<comment type="cofactor">
    <cofactor evidence="1">
        <name>FAD</name>
        <dbReference type="ChEBI" id="CHEBI:57692"/>
    </cofactor>
</comment>
<evidence type="ECO:0000256" key="3">
    <source>
        <dbReference type="ARBA" id="ARBA00022548"/>
    </source>
</evidence>
<evidence type="ECO:0000256" key="11">
    <source>
        <dbReference type="ARBA" id="ARBA00038856"/>
    </source>
</evidence>
<dbReference type="SUPFAM" id="SSF51905">
    <property type="entry name" value="FAD/NAD(P)-binding domain"/>
    <property type="match status" value="1"/>
</dbReference>
<evidence type="ECO:0000259" key="16">
    <source>
        <dbReference type="Pfam" id="PF00732"/>
    </source>
</evidence>
<dbReference type="PANTHER" id="PTHR47470:SF1">
    <property type="entry name" value="FAD-DEPENDENT OXIDOREDUCTASE 2 FAD BINDING DOMAIN-CONTAINING PROTEIN"/>
    <property type="match status" value="1"/>
</dbReference>
<evidence type="ECO:0000259" key="17">
    <source>
        <dbReference type="Pfam" id="PF05199"/>
    </source>
</evidence>
<evidence type="ECO:0000256" key="7">
    <source>
        <dbReference type="ARBA" id="ARBA00023098"/>
    </source>
</evidence>
<dbReference type="GO" id="GO:0004769">
    <property type="term" value="F:steroid Delta-isomerase activity"/>
    <property type="evidence" value="ECO:0007669"/>
    <property type="project" value="UniProtKB-EC"/>
</dbReference>
<proteinExistence type="inferred from homology"/>
<keyword evidence="3" id="KW-0153">Cholesterol metabolism</keyword>
<dbReference type="Pfam" id="PF00732">
    <property type="entry name" value="GMC_oxred_N"/>
    <property type="match status" value="1"/>
</dbReference>
<gene>
    <name evidence="18" type="ORF">AVDCRST_MAG03-817</name>
</gene>
<reference evidence="18" key="1">
    <citation type="submission" date="2020-02" db="EMBL/GenBank/DDBJ databases">
        <authorList>
            <person name="Meier V. D."/>
        </authorList>
    </citation>
    <scope>NUCLEOTIDE SEQUENCE</scope>
    <source>
        <strain evidence="18">AVDCRST_MAG03</strain>
    </source>
</reference>
<evidence type="ECO:0000256" key="1">
    <source>
        <dbReference type="ARBA" id="ARBA00001974"/>
    </source>
</evidence>
<evidence type="ECO:0000256" key="6">
    <source>
        <dbReference type="ARBA" id="ARBA00023002"/>
    </source>
</evidence>
<dbReference type="Gene3D" id="3.50.50.60">
    <property type="entry name" value="FAD/NAD(P)-binding domain"/>
    <property type="match status" value="3"/>
</dbReference>
<evidence type="ECO:0000256" key="4">
    <source>
        <dbReference type="ARBA" id="ARBA00022630"/>
    </source>
</evidence>
<comment type="similarity">
    <text evidence="2">Belongs to the GMC oxidoreductase family.</text>
</comment>
<keyword evidence="4" id="KW-0285">Flavoprotein</keyword>
<evidence type="ECO:0000256" key="14">
    <source>
        <dbReference type="ARBA" id="ARBA00049744"/>
    </source>
</evidence>
<organism evidence="18">
    <name type="scientific">uncultured Rubrobacteraceae bacterium</name>
    <dbReference type="NCBI Taxonomy" id="349277"/>
    <lineage>
        <taxon>Bacteria</taxon>
        <taxon>Bacillati</taxon>
        <taxon>Actinomycetota</taxon>
        <taxon>Rubrobacteria</taxon>
        <taxon>Rubrobacterales</taxon>
        <taxon>Rubrobacteraceae</taxon>
        <taxon>environmental samples</taxon>
    </lineage>
</organism>
<keyword evidence="6" id="KW-0560">Oxidoreductase</keyword>
<dbReference type="EC" id="5.3.3.1" evidence="11"/>
<evidence type="ECO:0000256" key="13">
    <source>
        <dbReference type="ARBA" id="ARBA00049723"/>
    </source>
</evidence>
<dbReference type="GO" id="GO:0016995">
    <property type="term" value="F:cholesterol oxidase activity"/>
    <property type="evidence" value="ECO:0007669"/>
    <property type="project" value="UniProtKB-EC"/>
</dbReference>
<dbReference type="InterPro" id="IPR000172">
    <property type="entry name" value="GMC_OxRdtase_N"/>
</dbReference>
<dbReference type="Pfam" id="PF13450">
    <property type="entry name" value="NAD_binding_8"/>
    <property type="match status" value="1"/>
</dbReference>
<evidence type="ECO:0000256" key="15">
    <source>
        <dbReference type="ARBA" id="ARBA00049778"/>
    </source>
</evidence>
<dbReference type="InterPro" id="IPR036188">
    <property type="entry name" value="FAD/NAD-bd_sf"/>
</dbReference>
<sequence length="571" mass="62199">MEETHFDVVVVGSGFGGSVMAYRLAEAGLGVCLLERGKAYPPGSFPRSPHQVRESFWDPSEGLHGLFDFWSFHRIHALVASGLGGGSLIYANVLMRKDERWFVKEDLQNGGFEHWPVTRADLDPHYDAVEGMLRPQKYPFDREPYSGTSKTRAFREAARKVGMEPFSPDLAVTFAPAEGEAPVPGEPIREERANLHGRTRQTCRLVGECDIGCNYGSKNTLDYNYLSEAKRLGAEIMTGCEVKTMEPRARGAGGYAVRYVEHQTSPGGDPGGPRTRVVTADRLVLSAGSLGSTYLLLKNRSAFPRVSKRLGTRFCGNGDYLTLAVKATEEAGGRRVPRVIDPGYGPVITSAVRGADDLDGGEGRGFYLEDAGFPNHLAWMVQTLSLPVPLWRLVKRRFLWDYLGESADPHLSVELSDVLSNTGLSAGVLPLLGMGRDVPNGRMKLRSGRLDIDWKRRKSGPYFDRVREASRGISDALGARFVHDPLRSIGRIVTDLNRLLTVHPLGGCPMGRDASEGVVDSYGEVFGYPGLYVADGSVMPGPVGANPSLTIAALADRFAGRIAEERNGSAG</sequence>
<evidence type="ECO:0000256" key="12">
    <source>
        <dbReference type="ARBA" id="ARBA00049645"/>
    </source>
</evidence>
<evidence type="ECO:0000256" key="8">
    <source>
        <dbReference type="ARBA" id="ARBA00023166"/>
    </source>
</evidence>
<feature type="domain" description="Glucose-methanol-choline oxidoreductase N-terminal" evidence="16">
    <location>
        <begin position="201"/>
        <end position="303"/>
    </location>
</feature>
<evidence type="ECO:0000256" key="2">
    <source>
        <dbReference type="ARBA" id="ARBA00010790"/>
    </source>
</evidence>
<dbReference type="PANTHER" id="PTHR47470">
    <property type="entry name" value="CHOLESTEROL OXIDASE"/>
    <property type="match status" value="1"/>
</dbReference>
<protein>
    <recommendedName>
        <fullName evidence="14">Cholesterol oxidase</fullName>
        <ecNumber evidence="13">1.1.3.6</ecNumber>
        <ecNumber evidence="11">5.3.3.1</ecNumber>
    </recommendedName>
    <alternativeName>
        <fullName evidence="15">Cholesterol isomerase</fullName>
    </alternativeName>
</protein>
<keyword evidence="5" id="KW-0274">FAD</keyword>
<accession>A0A6J4NQ41</accession>
<dbReference type="GO" id="GO:0050660">
    <property type="term" value="F:flavin adenine dinucleotide binding"/>
    <property type="evidence" value="ECO:0007669"/>
    <property type="project" value="InterPro"/>
</dbReference>
<keyword evidence="9" id="KW-0753">Steroid metabolism</keyword>
<dbReference type="AlphaFoldDB" id="A0A6J4NQ41"/>
<evidence type="ECO:0000256" key="9">
    <source>
        <dbReference type="ARBA" id="ARBA00023221"/>
    </source>
</evidence>
<comment type="pathway">
    <text evidence="12">Steroid metabolism; cholesterol degradation.</text>
</comment>
<dbReference type="InterPro" id="IPR052542">
    <property type="entry name" value="Cholesterol_Oxidase"/>
</dbReference>
<dbReference type="GO" id="GO:0008203">
    <property type="term" value="P:cholesterol metabolic process"/>
    <property type="evidence" value="ECO:0007669"/>
    <property type="project" value="UniProtKB-KW"/>
</dbReference>
<feature type="domain" description="Glucose-methanol-choline oxidoreductase C-terminal" evidence="17">
    <location>
        <begin position="500"/>
        <end position="555"/>
    </location>
</feature>
<keyword evidence="8" id="KW-1207">Sterol metabolism</keyword>
<dbReference type="EMBL" id="CADCUT010000049">
    <property type="protein sequence ID" value="CAA9394250.1"/>
    <property type="molecule type" value="Genomic_DNA"/>
</dbReference>
<dbReference type="InterPro" id="IPR007867">
    <property type="entry name" value="GMC_OxRtase_C"/>
</dbReference>
<evidence type="ECO:0000256" key="5">
    <source>
        <dbReference type="ARBA" id="ARBA00022827"/>
    </source>
</evidence>
<evidence type="ECO:0000256" key="10">
    <source>
        <dbReference type="ARBA" id="ARBA00023235"/>
    </source>
</evidence>